<sequence length="647" mass="72374">MKRKIELLAPAKNLECGIVAITHGADAVYIGANRFGARVAAGNSIEDIEKLCQFAHSYSAKVYVTVNTIVYDNEIEDTKRLLCDLQRIGVDAVLVQDMSVLLSVEELVLGANSINTDNTVSNTNLNPSTIISKLFSIPLHASTQTDNRTVEKVRWLHSIGFSRVVLARELSASEIAEIHRAVPEVELEVFVHGALCVSYSGQCYVSQHCFGRSANRGECAQFCRLKFQLEDAGNNKIDRSRYLLSLKDMCRIDNLEQLIDSGATSFKIEGRLKDAIYVKNVVSAYSQKLNEIIKKSGGKLTRSSLGNVVYSFTPNLQKTFNRGFTNYFINGRNMGISSPDTPKAIGEFVGRVKEIRGMRIIVAGISSFSNGDGLCYINSDHELEGFRVNRAENNFLIPAKMPQSLKAGMSLYRNNDIQFERELSRETSSRKIPITLILSETDKGFCLKAKVNGDSDDEITATANLVSEKQDANTPQISNIVRQLTKLGDTPFMCTDVNFEPSDFNRFIPSSLLAGLRRDVSKLLTEAIAKNMQRERMRVQTVKENSLTPPPKLDISYLYNISNHVSRKFYESCGTDNVGDAFELKSRVSRPLVMQCRHCLRYSLGYCVKHGGKRPTWHEPLALILPDGRRFPLEFDCKNCQMNVYAE</sequence>
<dbReference type="Proteomes" id="UP000278983">
    <property type="component" value="Unassembled WGS sequence"/>
</dbReference>
<dbReference type="PANTHER" id="PTHR30217:SF10">
    <property type="entry name" value="23S RRNA 5-HYDROXYCYTIDINE C2501 SYNTHASE"/>
    <property type="match status" value="1"/>
</dbReference>
<dbReference type="RefSeq" id="WP_126679498.1">
    <property type="nucleotide sequence ID" value="NZ_RYYU01000002.1"/>
</dbReference>
<organism evidence="2 3">
    <name type="scientific">Prevotella koreensis</name>
    <dbReference type="NCBI Taxonomy" id="2490854"/>
    <lineage>
        <taxon>Bacteria</taxon>
        <taxon>Pseudomonadati</taxon>
        <taxon>Bacteroidota</taxon>
        <taxon>Bacteroidia</taxon>
        <taxon>Bacteroidales</taxon>
        <taxon>Prevotellaceae</taxon>
        <taxon>Prevotella</taxon>
    </lineage>
</organism>
<dbReference type="AlphaFoldDB" id="A0A3S0P6R9"/>
<dbReference type="Pfam" id="PF12392">
    <property type="entry name" value="DUF3656"/>
    <property type="match status" value="1"/>
</dbReference>
<evidence type="ECO:0000313" key="3">
    <source>
        <dbReference type="Proteomes" id="UP000278983"/>
    </source>
</evidence>
<dbReference type="EMBL" id="RYYU01000002">
    <property type="protein sequence ID" value="RUL57463.1"/>
    <property type="molecule type" value="Genomic_DNA"/>
</dbReference>
<protein>
    <submittedName>
        <fullName evidence="2">U32 family peptidase</fullName>
    </submittedName>
</protein>
<name>A0A3S0P6R9_9BACT</name>
<gene>
    <name evidence="2" type="ORF">EHV08_11345</name>
</gene>
<dbReference type="OrthoDB" id="9807498at2"/>
<dbReference type="PROSITE" id="PS01276">
    <property type="entry name" value="PEPTIDASE_U32"/>
    <property type="match status" value="1"/>
</dbReference>
<evidence type="ECO:0000313" key="2">
    <source>
        <dbReference type="EMBL" id="RUL57463.1"/>
    </source>
</evidence>
<dbReference type="InterPro" id="IPR020988">
    <property type="entry name" value="Pept_U32_collagenase"/>
</dbReference>
<proteinExistence type="predicted"/>
<comment type="caution">
    <text evidence="2">The sequence shown here is derived from an EMBL/GenBank/DDBJ whole genome shotgun (WGS) entry which is preliminary data.</text>
</comment>
<dbReference type="InterPro" id="IPR001539">
    <property type="entry name" value="Peptidase_U32"/>
</dbReference>
<dbReference type="InterPro" id="IPR051454">
    <property type="entry name" value="RNA/ubiquinone_mod_enzymes"/>
</dbReference>
<dbReference type="PANTHER" id="PTHR30217">
    <property type="entry name" value="PEPTIDASE U32 FAMILY"/>
    <property type="match status" value="1"/>
</dbReference>
<evidence type="ECO:0000259" key="1">
    <source>
        <dbReference type="Pfam" id="PF12392"/>
    </source>
</evidence>
<dbReference type="Pfam" id="PF01136">
    <property type="entry name" value="Peptidase_U32"/>
    <property type="match status" value="1"/>
</dbReference>
<keyword evidence="3" id="KW-1185">Reference proteome</keyword>
<accession>A0A3S0P6R9</accession>
<feature type="domain" description="Peptidase U32 collagenase" evidence="1">
    <location>
        <begin position="411"/>
        <end position="528"/>
    </location>
</feature>
<reference evidence="2 3" key="1">
    <citation type="submission" date="2018-12" db="EMBL/GenBank/DDBJ databases">
        <title>Genome sequencing of Prevotella sp. KCOM 3155 (= JS262).</title>
        <authorList>
            <person name="Kook J.-K."/>
            <person name="Park S.-N."/>
            <person name="Lim Y.K."/>
        </authorList>
    </citation>
    <scope>NUCLEOTIDE SEQUENCE [LARGE SCALE GENOMIC DNA]</scope>
    <source>
        <strain evidence="2 3">KCOM 3155</strain>
    </source>
</reference>